<dbReference type="RefSeq" id="WP_138234139.1">
    <property type="nucleotide sequence ID" value="NZ_CP185860.1"/>
</dbReference>
<feature type="domain" description="TonB-dependent receptor plug" evidence="15">
    <location>
        <begin position="56"/>
        <end position="162"/>
    </location>
</feature>
<feature type="domain" description="TonB-dependent receptor-like beta-barrel" evidence="14">
    <location>
        <begin position="263"/>
        <end position="746"/>
    </location>
</feature>
<evidence type="ECO:0000256" key="12">
    <source>
        <dbReference type="RuleBase" id="RU003357"/>
    </source>
</evidence>
<evidence type="ECO:0000256" key="7">
    <source>
        <dbReference type="ARBA" id="ARBA00023065"/>
    </source>
</evidence>
<dbReference type="SUPFAM" id="SSF56935">
    <property type="entry name" value="Porins"/>
    <property type="match status" value="1"/>
</dbReference>
<sequence>MSAIQFLRRPLSRAIALGLSSGLAFSVSALAQQTDDEKNTGLEQVMVVGQKTERSLQDTVTSVKVVTERDIQEQNINGFYDVMERTPNVTGNPGVGFTIRGIDAFNVSGGGNSFLTSVYSDGAVLPYRAIQEGAFSTWDVQQVEVLRGPQSTLQGRNALAGAIVMNTVDPSYDWTFKGRLGAGEEGREEKAVAFGGALIEDQLAIRIAAEDRDFDGYIPNVTRGENSNFEQDQTLRMKLLYEPKALPDFRALLTLTNSETDIGVKWIDPVENPFENQRTTFNDPTHEFSETDMAILKLSYKLNDSWDFTSTTAYSDVTYGYEWDGDASATPGQTQEDERIDQTLSQEFLLNFAYERVTGVLGAYYSDLDVEDAYSGLRSLSMAELGVPQLLMAPPELGGLGLSPALAQAVLGLYADFDPAALNTIGYSTQAVESRALFADATFSVSDRLDLFAGLRYDRETQANAADNQFVIANADQLPDPANPSFDPMTAALVAGLNAQMLAMADAASGTEPQKEDDFSAVLPKAGATWHWSEDMSTSFTAQKGYRSGGVASNIGRATTYSYDPEYTWNYELAFRSLWLDGRLSANANLFYVDWKDQQITVQLSENTYDTETRNVGRSVVRGAELELAYQLNASWSGYAGIGYSDTEFKEFPINDQELDLSGRAFAGAPGETANLGVTYRGDQGIIFNANANYQGDALAVVNPHANGLDESDPRFDPKSDARWLVNLRTGYEWDNLGAYLTVSNLLDEEYIVQPDDGGYSITLGAPRLATLRLEARF</sequence>
<keyword evidence="4" id="KW-0410">Iron transport</keyword>
<evidence type="ECO:0000256" key="9">
    <source>
        <dbReference type="ARBA" id="ARBA00023136"/>
    </source>
</evidence>
<dbReference type="Pfam" id="PF07715">
    <property type="entry name" value="Plug"/>
    <property type="match status" value="1"/>
</dbReference>
<evidence type="ECO:0000256" key="4">
    <source>
        <dbReference type="ARBA" id="ARBA00022496"/>
    </source>
</evidence>
<proteinExistence type="inferred from homology"/>
<evidence type="ECO:0000259" key="15">
    <source>
        <dbReference type="Pfam" id="PF07715"/>
    </source>
</evidence>
<keyword evidence="5 11" id="KW-0812">Transmembrane</keyword>
<evidence type="ECO:0000256" key="6">
    <source>
        <dbReference type="ARBA" id="ARBA00023004"/>
    </source>
</evidence>
<dbReference type="InterPro" id="IPR039426">
    <property type="entry name" value="TonB-dep_rcpt-like"/>
</dbReference>
<keyword evidence="10 11" id="KW-0998">Cell outer membrane</keyword>
<dbReference type="Proteomes" id="UP000306791">
    <property type="component" value="Unassembled WGS sequence"/>
</dbReference>
<keyword evidence="2 11" id="KW-0813">Transport</keyword>
<evidence type="ECO:0000256" key="10">
    <source>
        <dbReference type="ARBA" id="ARBA00023237"/>
    </source>
</evidence>
<evidence type="ECO:0000256" key="5">
    <source>
        <dbReference type="ARBA" id="ARBA00022692"/>
    </source>
</evidence>
<keyword evidence="13" id="KW-0732">Signal</keyword>
<protein>
    <submittedName>
        <fullName evidence="16">TonB-dependent receptor</fullName>
    </submittedName>
</protein>
<keyword evidence="3 11" id="KW-1134">Transmembrane beta strand</keyword>
<evidence type="ECO:0000313" key="17">
    <source>
        <dbReference type="Proteomes" id="UP000306791"/>
    </source>
</evidence>
<evidence type="ECO:0000256" key="2">
    <source>
        <dbReference type="ARBA" id="ARBA00022448"/>
    </source>
</evidence>
<dbReference type="InterPro" id="IPR000531">
    <property type="entry name" value="Beta-barrel_TonB"/>
</dbReference>
<organism evidence="16 17">
    <name type="scientific">Microbulbifer harenosus</name>
    <dbReference type="NCBI Taxonomy" id="2576840"/>
    <lineage>
        <taxon>Bacteria</taxon>
        <taxon>Pseudomonadati</taxon>
        <taxon>Pseudomonadota</taxon>
        <taxon>Gammaproteobacteria</taxon>
        <taxon>Cellvibrionales</taxon>
        <taxon>Microbulbiferaceae</taxon>
        <taxon>Microbulbifer</taxon>
    </lineage>
</organism>
<comment type="similarity">
    <text evidence="11 12">Belongs to the TonB-dependent receptor family.</text>
</comment>
<keyword evidence="8 12" id="KW-0798">TonB box</keyword>
<keyword evidence="17" id="KW-1185">Reference proteome</keyword>
<evidence type="ECO:0000256" key="3">
    <source>
        <dbReference type="ARBA" id="ARBA00022452"/>
    </source>
</evidence>
<comment type="subcellular location">
    <subcellularLocation>
        <location evidence="1 11">Cell outer membrane</location>
        <topology evidence="1 11">Multi-pass membrane protein</topology>
    </subcellularLocation>
</comment>
<dbReference type="PROSITE" id="PS52016">
    <property type="entry name" value="TONB_DEPENDENT_REC_3"/>
    <property type="match status" value="1"/>
</dbReference>
<keyword evidence="7" id="KW-0406">Ion transport</keyword>
<evidence type="ECO:0000313" key="16">
    <source>
        <dbReference type="EMBL" id="TLM78962.1"/>
    </source>
</evidence>
<feature type="signal peptide" evidence="13">
    <location>
        <begin position="1"/>
        <end position="31"/>
    </location>
</feature>
<dbReference type="Pfam" id="PF00593">
    <property type="entry name" value="TonB_dep_Rec_b-barrel"/>
    <property type="match status" value="1"/>
</dbReference>
<accession>A0ABY2UL78</accession>
<dbReference type="EMBL" id="VANI01000004">
    <property type="protein sequence ID" value="TLM78962.1"/>
    <property type="molecule type" value="Genomic_DNA"/>
</dbReference>
<evidence type="ECO:0000259" key="14">
    <source>
        <dbReference type="Pfam" id="PF00593"/>
    </source>
</evidence>
<keyword evidence="6" id="KW-0408">Iron</keyword>
<evidence type="ECO:0000256" key="11">
    <source>
        <dbReference type="PROSITE-ProRule" id="PRU01360"/>
    </source>
</evidence>
<dbReference type="Gene3D" id="2.40.170.20">
    <property type="entry name" value="TonB-dependent receptor, beta-barrel domain"/>
    <property type="match status" value="2"/>
</dbReference>
<dbReference type="InterPro" id="IPR012910">
    <property type="entry name" value="Plug_dom"/>
</dbReference>
<reference evidence="16 17" key="1">
    <citation type="submission" date="2019-05" db="EMBL/GenBank/DDBJ databases">
        <title>Microbulbifer harenosus sp. nov., an alginate-degrading bacterium isolated from coastal sand.</title>
        <authorList>
            <person name="Huang H."/>
            <person name="Mo K."/>
            <person name="Bao S."/>
        </authorList>
    </citation>
    <scope>NUCLEOTIDE SEQUENCE [LARGE SCALE GENOMIC DNA]</scope>
    <source>
        <strain evidence="16 17">HB161719</strain>
    </source>
</reference>
<dbReference type="PANTHER" id="PTHR32552">
    <property type="entry name" value="FERRICHROME IRON RECEPTOR-RELATED"/>
    <property type="match status" value="1"/>
</dbReference>
<evidence type="ECO:0000256" key="13">
    <source>
        <dbReference type="SAM" id="SignalP"/>
    </source>
</evidence>
<keyword evidence="9 11" id="KW-0472">Membrane</keyword>
<comment type="caution">
    <text evidence="16">The sequence shown here is derived from an EMBL/GenBank/DDBJ whole genome shotgun (WGS) entry which is preliminary data.</text>
</comment>
<name>A0ABY2UL78_9GAMM</name>
<dbReference type="PANTHER" id="PTHR32552:SF81">
    <property type="entry name" value="TONB-DEPENDENT OUTER MEMBRANE RECEPTOR"/>
    <property type="match status" value="1"/>
</dbReference>
<evidence type="ECO:0000256" key="8">
    <source>
        <dbReference type="ARBA" id="ARBA00023077"/>
    </source>
</evidence>
<keyword evidence="16" id="KW-0675">Receptor</keyword>
<dbReference type="InterPro" id="IPR036942">
    <property type="entry name" value="Beta-barrel_TonB_sf"/>
</dbReference>
<gene>
    <name evidence="16" type="ORF">FDY93_02295</name>
</gene>
<feature type="chain" id="PRO_5047428948" evidence="13">
    <location>
        <begin position="32"/>
        <end position="778"/>
    </location>
</feature>
<evidence type="ECO:0000256" key="1">
    <source>
        <dbReference type="ARBA" id="ARBA00004571"/>
    </source>
</evidence>